<dbReference type="Proteomes" id="UP000712281">
    <property type="component" value="Unassembled WGS sequence"/>
</dbReference>
<gene>
    <name evidence="2" type="ORF">F2Q68_00005403</name>
</gene>
<feature type="region of interest" description="Disordered" evidence="1">
    <location>
        <begin position="111"/>
        <end position="130"/>
    </location>
</feature>
<reference evidence="2" key="1">
    <citation type="submission" date="2019-12" db="EMBL/GenBank/DDBJ databases">
        <title>Genome sequencing and annotation of Brassica cretica.</title>
        <authorList>
            <person name="Studholme D.J."/>
            <person name="Sarris P.F."/>
        </authorList>
    </citation>
    <scope>NUCLEOTIDE SEQUENCE</scope>
    <source>
        <strain evidence="2">PFS-001/15</strain>
        <tissue evidence="2">Leaf</tissue>
    </source>
</reference>
<organism evidence="2 3">
    <name type="scientific">Brassica cretica</name>
    <name type="common">Mustard</name>
    <dbReference type="NCBI Taxonomy" id="69181"/>
    <lineage>
        <taxon>Eukaryota</taxon>
        <taxon>Viridiplantae</taxon>
        <taxon>Streptophyta</taxon>
        <taxon>Embryophyta</taxon>
        <taxon>Tracheophyta</taxon>
        <taxon>Spermatophyta</taxon>
        <taxon>Magnoliopsida</taxon>
        <taxon>eudicotyledons</taxon>
        <taxon>Gunneridae</taxon>
        <taxon>Pentapetalae</taxon>
        <taxon>rosids</taxon>
        <taxon>malvids</taxon>
        <taxon>Brassicales</taxon>
        <taxon>Brassicaceae</taxon>
        <taxon>Brassiceae</taxon>
        <taxon>Brassica</taxon>
    </lineage>
</organism>
<name>A0A8S9J4C8_BRACR</name>
<feature type="compositionally biased region" description="Polar residues" evidence="1">
    <location>
        <begin position="53"/>
        <end position="62"/>
    </location>
</feature>
<evidence type="ECO:0000313" key="3">
    <source>
        <dbReference type="Proteomes" id="UP000712281"/>
    </source>
</evidence>
<comment type="caution">
    <text evidence="2">The sequence shown here is derived from an EMBL/GenBank/DDBJ whole genome shotgun (WGS) entry which is preliminary data.</text>
</comment>
<proteinExistence type="predicted"/>
<accession>A0A8S9J4C8</accession>
<protein>
    <submittedName>
        <fullName evidence="2">Uncharacterized protein</fullName>
    </submittedName>
</protein>
<evidence type="ECO:0000256" key="1">
    <source>
        <dbReference type="SAM" id="MobiDB-lite"/>
    </source>
</evidence>
<evidence type="ECO:0000313" key="2">
    <source>
        <dbReference type="EMBL" id="KAF2577230.1"/>
    </source>
</evidence>
<feature type="region of interest" description="Disordered" evidence="1">
    <location>
        <begin position="1"/>
        <end position="86"/>
    </location>
</feature>
<feature type="compositionally biased region" description="Basic residues" evidence="1">
    <location>
        <begin position="73"/>
        <end position="86"/>
    </location>
</feature>
<dbReference type="AlphaFoldDB" id="A0A8S9J4C8"/>
<dbReference type="EMBL" id="QGKW02001660">
    <property type="protein sequence ID" value="KAF2577230.1"/>
    <property type="molecule type" value="Genomic_DNA"/>
</dbReference>
<sequence length="155" mass="16751">MGGPKPQVRPLQSLVPVGPGPKSQVRPLQSLVPAGPRLKPQVRPLQSLVPAGSGSQPQSQPLKSLVPAGSGRSQKRSSWKYYRHTRQPLRGGYNALEYLSNSTRVVLRKEPCPSAGNTAASPPAKEPEKMQTLHQGVLVFIASTHLEQRRVKEAG</sequence>